<evidence type="ECO:0000313" key="3">
    <source>
        <dbReference type="Proteomes" id="UP000295404"/>
    </source>
</evidence>
<dbReference type="HAMAP" id="MF_01079">
    <property type="entry name" value="UPF0280"/>
    <property type="match status" value="1"/>
</dbReference>
<dbReference type="NCBIfam" id="NF003324">
    <property type="entry name" value="PRK04334.1-4"/>
    <property type="match status" value="1"/>
</dbReference>
<comment type="caution">
    <text evidence="2">The sequence shown here is derived from an EMBL/GenBank/DDBJ whole genome shotgun (WGS) entry which is preliminary data.</text>
</comment>
<dbReference type="EMBL" id="SMMS01000001">
    <property type="protein sequence ID" value="TCL12791.1"/>
    <property type="molecule type" value="Genomic_DNA"/>
</dbReference>
<dbReference type="Gene3D" id="3.10.520.10">
    <property type="entry name" value="ApbE-like domains"/>
    <property type="match status" value="1"/>
</dbReference>
<dbReference type="SUPFAM" id="SSF143631">
    <property type="entry name" value="ApbE-like"/>
    <property type="match status" value="1"/>
</dbReference>
<sequence length="239" mass="25519">MKEHYRLKETIVSIHADDVSHVEAAKEAIGFHRSLLENYIRRDPYFQITLEPHSCPKDAPEIVRRMTDASSTMGLGPMSAVAGTIASLAVEAMVDAGASFALVDNGGDIAYVTDRQIVVGIYAGESAVKDIGFVLEPVDNVTGVCTSSGTVGPSISFGMADAAVVFSEDVSLADSAATALSNATDPGREAVEKAFKVLEGIESINGALVVQGEYVGMWGNLPRFKKNPCKLRLYHKRVI</sequence>
<evidence type="ECO:0000313" key="2">
    <source>
        <dbReference type="EMBL" id="TCL12791.1"/>
    </source>
</evidence>
<dbReference type="InterPro" id="IPR037456">
    <property type="entry name" value="MA1715-like"/>
</dbReference>
<dbReference type="AlphaFoldDB" id="A0A483DZR8"/>
<accession>A0A483DZR8</accession>
<dbReference type="PIRSF" id="PIRSF006421">
    <property type="entry name" value="UCP006421"/>
    <property type="match status" value="1"/>
</dbReference>
<name>A0A483DZR8_9EURY</name>
<reference evidence="2 3" key="1">
    <citation type="submission" date="2019-03" db="EMBL/GenBank/DDBJ databases">
        <title>Subsurface microbial communities from deep shales in Ohio and West Virginia, USA.</title>
        <authorList>
            <person name="Wrighton K."/>
        </authorList>
    </citation>
    <scope>NUCLEOTIDE SEQUENCE [LARGE SCALE GENOMIC DNA]</scope>
    <source>
        <strain evidence="2 3">WG1_MB</strain>
    </source>
</reference>
<dbReference type="InterPro" id="IPR007183">
    <property type="entry name" value="UPF0280"/>
</dbReference>
<gene>
    <name evidence="2" type="ORF">C7960_2066</name>
</gene>
<dbReference type="InterPro" id="IPR003374">
    <property type="entry name" value="ApbE-like_sf"/>
</dbReference>
<dbReference type="Proteomes" id="UP000295404">
    <property type="component" value="Unassembled WGS sequence"/>
</dbReference>
<proteinExistence type="inferred from homology"/>
<evidence type="ECO:0000256" key="1">
    <source>
        <dbReference type="HAMAP-Rule" id="MF_01079"/>
    </source>
</evidence>
<comment type="similarity">
    <text evidence="1">Belongs to the UPF0280 family.</text>
</comment>
<organism evidence="2 3">
    <name type="scientific">Methanohalophilus euhalobius</name>
    <dbReference type="NCBI Taxonomy" id="51203"/>
    <lineage>
        <taxon>Archaea</taxon>
        <taxon>Methanobacteriati</taxon>
        <taxon>Methanobacteriota</taxon>
        <taxon>Stenosarchaea group</taxon>
        <taxon>Methanomicrobia</taxon>
        <taxon>Methanosarcinales</taxon>
        <taxon>Methanosarcinaceae</taxon>
        <taxon>Methanohalophilus</taxon>
    </lineage>
</organism>
<protein>
    <recommendedName>
        <fullName evidence="1">UPF0280 protein C7960_2066</fullName>
    </recommendedName>
</protein>